<protein>
    <submittedName>
        <fullName evidence="2">Uncharacterized protein</fullName>
    </submittedName>
</protein>
<feature type="compositionally biased region" description="Basic and acidic residues" evidence="1">
    <location>
        <begin position="79"/>
        <end position="88"/>
    </location>
</feature>
<feature type="compositionally biased region" description="Acidic residues" evidence="1">
    <location>
        <begin position="92"/>
        <end position="104"/>
    </location>
</feature>
<dbReference type="AlphaFoldDB" id="A0A1V6R526"/>
<dbReference type="Proteomes" id="UP000191612">
    <property type="component" value="Unassembled WGS sequence"/>
</dbReference>
<organism evidence="2 3">
    <name type="scientific">Penicillium solitum</name>
    <dbReference type="NCBI Taxonomy" id="60172"/>
    <lineage>
        <taxon>Eukaryota</taxon>
        <taxon>Fungi</taxon>
        <taxon>Dikarya</taxon>
        <taxon>Ascomycota</taxon>
        <taxon>Pezizomycotina</taxon>
        <taxon>Eurotiomycetes</taxon>
        <taxon>Eurotiomycetidae</taxon>
        <taxon>Eurotiales</taxon>
        <taxon>Aspergillaceae</taxon>
        <taxon>Penicillium</taxon>
    </lineage>
</organism>
<gene>
    <name evidence="2" type="ORF">PENSOL_c016G00822</name>
</gene>
<keyword evidence="3" id="KW-1185">Reference proteome</keyword>
<evidence type="ECO:0000256" key="1">
    <source>
        <dbReference type="SAM" id="MobiDB-lite"/>
    </source>
</evidence>
<name>A0A1V6R526_9EURO</name>
<dbReference type="EMBL" id="MDYO01000016">
    <property type="protein sequence ID" value="OQD96367.1"/>
    <property type="molecule type" value="Genomic_DNA"/>
</dbReference>
<accession>A0A1V6R526</accession>
<reference evidence="3" key="1">
    <citation type="journal article" date="2017" name="Nat. Microbiol.">
        <title>Global analysis of biosynthetic gene clusters reveals vast potential of secondary metabolite production in Penicillium species.</title>
        <authorList>
            <person name="Nielsen J.C."/>
            <person name="Grijseels S."/>
            <person name="Prigent S."/>
            <person name="Ji B."/>
            <person name="Dainat J."/>
            <person name="Nielsen K.F."/>
            <person name="Frisvad J.C."/>
            <person name="Workman M."/>
            <person name="Nielsen J."/>
        </authorList>
    </citation>
    <scope>NUCLEOTIDE SEQUENCE [LARGE SCALE GENOMIC DNA]</scope>
    <source>
        <strain evidence="3">IBT 29525</strain>
    </source>
</reference>
<sequence>MSNSLGLTFLGPSGWTKPRYYHTSPFDKDSSYKFRQELAKLFAGLSYFEALGREEDLHGEDHARRGGYDLKIVMGGQDEAQKDEDQTKEQTYNDDADDDAEIEDQGNNNNNINDEGEEGQKQGSSPWTVSPCTHCLLSKWTCVPYWNGP</sequence>
<proteinExistence type="predicted"/>
<evidence type="ECO:0000313" key="2">
    <source>
        <dbReference type="EMBL" id="OQD96367.1"/>
    </source>
</evidence>
<evidence type="ECO:0000313" key="3">
    <source>
        <dbReference type="Proteomes" id="UP000191612"/>
    </source>
</evidence>
<feature type="region of interest" description="Disordered" evidence="1">
    <location>
        <begin position="55"/>
        <end position="128"/>
    </location>
</feature>
<feature type="compositionally biased region" description="Basic and acidic residues" evidence="1">
    <location>
        <begin position="55"/>
        <end position="68"/>
    </location>
</feature>
<comment type="caution">
    <text evidence="2">The sequence shown here is derived from an EMBL/GenBank/DDBJ whole genome shotgun (WGS) entry which is preliminary data.</text>
</comment>